<organism evidence="1 2">
    <name type="scientific">Microbacterium insulae</name>
    <dbReference type="NCBI Taxonomy" id="483014"/>
    <lineage>
        <taxon>Bacteria</taxon>
        <taxon>Bacillati</taxon>
        <taxon>Actinomycetota</taxon>
        <taxon>Actinomycetes</taxon>
        <taxon>Micrococcales</taxon>
        <taxon>Microbacteriaceae</taxon>
        <taxon>Microbacterium</taxon>
    </lineage>
</organism>
<comment type="caution">
    <text evidence="1">The sequence shown here is derived from an EMBL/GenBank/DDBJ whole genome shotgun (WGS) entry which is preliminary data.</text>
</comment>
<dbReference type="RefSeq" id="WP_378772610.1">
    <property type="nucleotide sequence ID" value="NZ_JBHTII010000002.1"/>
</dbReference>
<dbReference type="EMBL" id="JBHTII010000002">
    <property type="protein sequence ID" value="MFD0791508.1"/>
    <property type="molecule type" value="Genomic_DNA"/>
</dbReference>
<keyword evidence="2" id="KW-1185">Reference proteome</keyword>
<gene>
    <name evidence="1" type="ORF">ACFQ0P_14000</name>
</gene>
<name>A0ABW3AKI0_9MICO</name>
<proteinExistence type="predicted"/>
<dbReference type="Gene3D" id="1.25.10.90">
    <property type="match status" value="1"/>
</dbReference>
<dbReference type="Proteomes" id="UP001597055">
    <property type="component" value="Unassembled WGS sequence"/>
</dbReference>
<dbReference type="InterPro" id="IPR016024">
    <property type="entry name" value="ARM-type_fold"/>
</dbReference>
<dbReference type="SUPFAM" id="SSF48371">
    <property type="entry name" value="ARM repeat"/>
    <property type="match status" value="1"/>
</dbReference>
<accession>A0ABW3AKI0</accession>
<dbReference type="PANTHER" id="PTHR34070:SF1">
    <property type="entry name" value="DNA ALKYLATION REPAIR PROTEIN"/>
    <property type="match status" value="1"/>
</dbReference>
<dbReference type="InterPro" id="IPR014825">
    <property type="entry name" value="DNA_alkylation"/>
</dbReference>
<reference evidence="2" key="1">
    <citation type="journal article" date="2019" name="Int. J. Syst. Evol. Microbiol.">
        <title>The Global Catalogue of Microorganisms (GCM) 10K type strain sequencing project: providing services to taxonomists for standard genome sequencing and annotation.</title>
        <authorList>
            <consortium name="The Broad Institute Genomics Platform"/>
            <consortium name="The Broad Institute Genome Sequencing Center for Infectious Disease"/>
            <person name="Wu L."/>
            <person name="Ma J."/>
        </authorList>
    </citation>
    <scope>NUCLEOTIDE SEQUENCE [LARGE SCALE GENOMIC DNA]</scope>
    <source>
        <strain evidence="2">CCUG 54523</strain>
    </source>
</reference>
<dbReference type="Pfam" id="PF08713">
    <property type="entry name" value="DNA_alkylation"/>
    <property type="match status" value="1"/>
</dbReference>
<sequence length="219" mass="24787">MTDDLSARIREGLRQVADPQRGPAQQAYMKSVMPFLGVRVPDARGVAKREAAGMDAATLRSASLELWNEAAFREERYAAMALLGMRALRGDESLIPIVEHMVRTGRWWDITDELAHRLADLHDARPTETAALVRRWACDDDLWIRRVAILSQLGRRGHVDPVVLAETIGPNLGDSEFFIRKAIGWALREYARVAPDWVRMYADEHALSPLSRREALKHL</sequence>
<evidence type="ECO:0000313" key="1">
    <source>
        <dbReference type="EMBL" id="MFD0791508.1"/>
    </source>
</evidence>
<dbReference type="PANTHER" id="PTHR34070">
    <property type="entry name" value="ARMADILLO-TYPE FOLD"/>
    <property type="match status" value="1"/>
</dbReference>
<evidence type="ECO:0000313" key="2">
    <source>
        <dbReference type="Proteomes" id="UP001597055"/>
    </source>
</evidence>
<protein>
    <submittedName>
        <fullName evidence="1">DNA alkylation repair protein</fullName>
    </submittedName>
</protein>
<dbReference type="CDD" id="cd07064">
    <property type="entry name" value="AlkD_like_1"/>
    <property type="match status" value="1"/>
</dbReference>